<proteinExistence type="predicted"/>
<organism evidence="1 2">
    <name type="scientific">Pluteus cervinus</name>
    <dbReference type="NCBI Taxonomy" id="181527"/>
    <lineage>
        <taxon>Eukaryota</taxon>
        <taxon>Fungi</taxon>
        <taxon>Dikarya</taxon>
        <taxon>Basidiomycota</taxon>
        <taxon>Agaricomycotina</taxon>
        <taxon>Agaricomycetes</taxon>
        <taxon>Agaricomycetidae</taxon>
        <taxon>Agaricales</taxon>
        <taxon>Pluteineae</taxon>
        <taxon>Pluteaceae</taxon>
        <taxon>Pluteus</taxon>
    </lineage>
</organism>
<dbReference type="Proteomes" id="UP000308600">
    <property type="component" value="Unassembled WGS sequence"/>
</dbReference>
<evidence type="ECO:0000313" key="2">
    <source>
        <dbReference type="Proteomes" id="UP000308600"/>
    </source>
</evidence>
<keyword evidence="2" id="KW-1185">Reference proteome</keyword>
<gene>
    <name evidence="1" type="ORF">BDN72DRAFT_403380</name>
</gene>
<sequence>MPGDKRAFLDGLNTEHSPSGAYSLTKTMVQYPRYASLSPSSSIAFPFVFPLRYVPYQTIYLSGRDRMVITLAESETSREVIKSNKMYNKTLSSDSSRVLNSSAVVSRFPLFLYRISLFLILLHPLPFPHTLYILIFDFCVYNTMTGLLQYR</sequence>
<accession>A0ACD3A931</accession>
<dbReference type="EMBL" id="ML208598">
    <property type="protein sequence ID" value="TFK62203.1"/>
    <property type="molecule type" value="Genomic_DNA"/>
</dbReference>
<reference evidence="1 2" key="1">
    <citation type="journal article" date="2019" name="Nat. Ecol. Evol.">
        <title>Megaphylogeny resolves global patterns of mushroom evolution.</title>
        <authorList>
            <person name="Varga T."/>
            <person name="Krizsan K."/>
            <person name="Foldi C."/>
            <person name="Dima B."/>
            <person name="Sanchez-Garcia M."/>
            <person name="Sanchez-Ramirez S."/>
            <person name="Szollosi G.J."/>
            <person name="Szarkandi J.G."/>
            <person name="Papp V."/>
            <person name="Albert L."/>
            <person name="Andreopoulos W."/>
            <person name="Angelini C."/>
            <person name="Antonin V."/>
            <person name="Barry K.W."/>
            <person name="Bougher N.L."/>
            <person name="Buchanan P."/>
            <person name="Buyck B."/>
            <person name="Bense V."/>
            <person name="Catcheside P."/>
            <person name="Chovatia M."/>
            <person name="Cooper J."/>
            <person name="Damon W."/>
            <person name="Desjardin D."/>
            <person name="Finy P."/>
            <person name="Geml J."/>
            <person name="Haridas S."/>
            <person name="Hughes K."/>
            <person name="Justo A."/>
            <person name="Karasinski D."/>
            <person name="Kautmanova I."/>
            <person name="Kiss B."/>
            <person name="Kocsube S."/>
            <person name="Kotiranta H."/>
            <person name="LaButti K.M."/>
            <person name="Lechner B.E."/>
            <person name="Liimatainen K."/>
            <person name="Lipzen A."/>
            <person name="Lukacs Z."/>
            <person name="Mihaltcheva S."/>
            <person name="Morgado L.N."/>
            <person name="Niskanen T."/>
            <person name="Noordeloos M.E."/>
            <person name="Ohm R.A."/>
            <person name="Ortiz-Santana B."/>
            <person name="Ovrebo C."/>
            <person name="Racz N."/>
            <person name="Riley R."/>
            <person name="Savchenko A."/>
            <person name="Shiryaev A."/>
            <person name="Soop K."/>
            <person name="Spirin V."/>
            <person name="Szebenyi C."/>
            <person name="Tomsovsky M."/>
            <person name="Tulloss R.E."/>
            <person name="Uehling J."/>
            <person name="Grigoriev I.V."/>
            <person name="Vagvolgyi C."/>
            <person name="Papp T."/>
            <person name="Martin F.M."/>
            <person name="Miettinen O."/>
            <person name="Hibbett D.S."/>
            <person name="Nagy L.G."/>
        </authorList>
    </citation>
    <scope>NUCLEOTIDE SEQUENCE [LARGE SCALE GENOMIC DNA]</scope>
    <source>
        <strain evidence="1 2">NL-1719</strain>
    </source>
</reference>
<evidence type="ECO:0000313" key="1">
    <source>
        <dbReference type="EMBL" id="TFK62203.1"/>
    </source>
</evidence>
<name>A0ACD3A931_9AGAR</name>
<protein>
    <submittedName>
        <fullName evidence="1">Uncharacterized protein</fullName>
    </submittedName>
</protein>